<dbReference type="InterPro" id="IPR013762">
    <property type="entry name" value="Integrase-like_cat_sf"/>
</dbReference>
<keyword evidence="1" id="KW-0233">DNA recombination</keyword>
<sequence>TFDNFGATAFLPNSKTDQVREGNIVFISKTGTKCCPIYWLRKYLSLSKLNYKPEAYLILHLYKTKRGHNAHGLLPISYTTALKTFNDHLSKVTNPSIYGLHSLRSGGASEAANNGISDRLISKHGRWSSNTSRNTYIKDNAKKRYKFSVL</sequence>
<dbReference type="AlphaFoldDB" id="A0A7M5XML7"/>
<dbReference type="Proteomes" id="UP000594262">
    <property type="component" value="Unplaced"/>
</dbReference>
<dbReference type="PANTHER" id="PTHR34605">
    <property type="entry name" value="PHAGE_INTEGRASE DOMAIN-CONTAINING PROTEIN"/>
    <property type="match status" value="1"/>
</dbReference>
<reference evidence="2" key="1">
    <citation type="submission" date="2021-01" db="UniProtKB">
        <authorList>
            <consortium name="EnsemblMetazoa"/>
        </authorList>
    </citation>
    <scope>IDENTIFICATION</scope>
</reference>
<evidence type="ECO:0000256" key="1">
    <source>
        <dbReference type="ARBA" id="ARBA00023172"/>
    </source>
</evidence>
<evidence type="ECO:0000313" key="2">
    <source>
        <dbReference type="EnsemblMetazoa" id="CLYHEMP025627.1"/>
    </source>
</evidence>
<dbReference type="OrthoDB" id="6144440at2759"/>
<accession>A0A7M5XML7</accession>
<dbReference type="SUPFAM" id="SSF56349">
    <property type="entry name" value="DNA breaking-rejoining enzymes"/>
    <property type="match status" value="1"/>
</dbReference>
<dbReference type="InterPro" id="IPR011010">
    <property type="entry name" value="DNA_brk_join_enz"/>
</dbReference>
<protein>
    <recommendedName>
        <fullName evidence="4">Tyr recombinase domain-containing protein</fullName>
    </recommendedName>
</protein>
<proteinExistence type="predicted"/>
<keyword evidence="3" id="KW-1185">Reference proteome</keyword>
<dbReference type="PANTHER" id="PTHR34605:SF4">
    <property type="entry name" value="DNA ADENINE METHYLTRANSFERASE"/>
    <property type="match status" value="1"/>
</dbReference>
<evidence type="ECO:0000313" key="3">
    <source>
        <dbReference type="Proteomes" id="UP000594262"/>
    </source>
</evidence>
<name>A0A7M5XML7_9CNID</name>
<dbReference type="GO" id="GO:0015074">
    <property type="term" value="P:DNA integration"/>
    <property type="evidence" value="ECO:0007669"/>
    <property type="project" value="InterPro"/>
</dbReference>
<evidence type="ECO:0008006" key="4">
    <source>
        <dbReference type="Google" id="ProtNLM"/>
    </source>
</evidence>
<dbReference type="GO" id="GO:0006310">
    <property type="term" value="P:DNA recombination"/>
    <property type="evidence" value="ECO:0007669"/>
    <property type="project" value="UniProtKB-KW"/>
</dbReference>
<dbReference type="Gene3D" id="1.10.443.10">
    <property type="entry name" value="Intergrase catalytic core"/>
    <property type="match status" value="1"/>
</dbReference>
<dbReference type="GO" id="GO:0003677">
    <property type="term" value="F:DNA binding"/>
    <property type="evidence" value="ECO:0007669"/>
    <property type="project" value="InterPro"/>
</dbReference>
<organism evidence="2 3">
    <name type="scientific">Clytia hemisphaerica</name>
    <dbReference type="NCBI Taxonomy" id="252671"/>
    <lineage>
        <taxon>Eukaryota</taxon>
        <taxon>Metazoa</taxon>
        <taxon>Cnidaria</taxon>
        <taxon>Hydrozoa</taxon>
        <taxon>Hydroidolina</taxon>
        <taxon>Leptothecata</taxon>
        <taxon>Obeliida</taxon>
        <taxon>Clytiidae</taxon>
        <taxon>Clytia</taxon>
    </lineage>
</organism>
<dbReference type="InterPro" id="IPR052925">
    <property type="entry name" value="Phage_Integrase-like_Recomb"/>
</dbReference>
<dbReference type="EnsemblMetazoa" id="CLYHEMT025627.1">
    <property type="protein sequence ID" value="CLYHEMP025627.1"/>
    <property type="gene ID" value="CLYHEMG025627"/>
</dbReference>